<dbReference type="InterPro" id="IPR036365">
    <property type="entry name" value="PGBD-like_sf"/>
</dbReference>
<feature type="domain" description="Peptidoglycan binding-like" evidence="2">
    <location>
        <begin position="51"/>
        <end position="105"/>
    </location>
</feature>
<keyword evidence="4" id="KW-1185">Reference proteome</keyword>
<evidence type="ECO:0000256" key="1">
    <source>
        <dbReference type="SAM" id="MobiDB-lite"/>
    </source>
</evidence>
<evidence type="ECO:0000259" key="2">
    <source>
        <dbReference type="Pfam" id="PF01471"/>
    </source>
</evidence>
<dbReference type="InterPro" id="IPR002477">
    <property type="entry name" value="Peptidoglycan-bd-like"/>
</dbReference>
<gene>
    <name evidence="3" type="ORF">SAMN06295960_2537</name>
</gene>
<evidence type="ECO:0000313" key="4">
    <source>
        <dbReference type="Proteomes" id="UP000193834"/>
    </source>
</evidence>
<organism evidence="3 4">
    <name type="scientific">Paenibacillus aquistagni</name>
    <dbReference type="NCBI Taxonomy" id="1852522"/>
    <lineage>
        <taxon>Bacteria</taxon>
        <taxon>Bacillati</taxon>
        <taxon>Bacillota</taxon>
        <taxon>Bacilli</taxon>
        <taxon>Bacillales</taxon>
        <taxon>Paenibacillaceae</taxon>
        <taxon>Paenibacillus</taxon>
    </lineage>
</organism>
<name>A0A1X7KPX0_9BACL</name>
<dbReference type="EMBL" id="FXAZ01000003">
    <property type="protein sequence ID" value="SMG42826.1"/>
    <property type="molecule type" value="Genomic_DNA"/>
</dbReference>
<dbReference type="Gene3D" id="1.10.101.10">
    <property type="entry name" value="PGBD-like superfamily/PGBD"/>
    <property type="match status" value="1"/>
</dbReference>
<reference evidence="3 4" key="1">
    <citation type="submission" date="2017-04" db="EMBL/GenBank/DDBJ databases">
        <authorList>
            <person name="Afonso C.L."/>
            <person name="Miller P.J."/>
            <person name="Scott M.A."/>
            <person name="Spackman E."/>
            <person name="Goraichik I."/>
            <person name="Dimitrov K.M."/>
            <person name="Suarez D.L."/>
            <person name="Swayne D.E."/>
        </authorList>
    </citation>
    <scope>NUCLEOTIDE SEQUENCE [LARGE SCALE GENOMIC DNA]</scope>
    <source>
        <strain evidence="3 4">11</strain>
    </source>
</reference>
<dbReference type="Pfam" id="PF01471">
    <property type="entry name" value="PG_binding_1"/>
    <property type="match status" value="1"/>
</dbReference>
<evidence type="ECO:0000313" key="3">
    <source>
        <dbReference type="EMBL" id="SMG42826.1"/>
    </source>
</evidence>
<dbReference type="InterPro" id="IPR036366">
    <property type="entry name" value="PGBDSf"/>
</dbReference>
<dbReference type="AlphaFoldDB" id="A0A1X7KPX0"/>
<protein>
    <submittedName>
        <fullName evidence="3">Putative peptidoglycan binding domain-containing protein</fullName>
    </submittedName>
</protein>
<sequence>MIMDWHHIRRLFIKDERHHRQLMRTLVLALASIILFIGLPHPGTAFGKGSQGADVFVIQGMLKSLGSYSGEINGHYDQLTASGVMHFQKTHGLPATGVVDNRTFKSIHYAYVKHKFPAHRRWNGGGKSISGNEEEQALRDRSY</sequence>
<dbReference type="SUPFAM" id="SSF47090">
    <property type="entry name" value="PGBD-like"/>
    <property type="match status" value="1"/>
</dbReference>
<accession>A0A1X7KPX0</accession>
<dbReference type="RefSeq" id="WP_244903388.1">
    <property type="nucleotide sequence ID" value="NZ_FXAZ01000003.1"/>
</dbReference>
<proteinExistence type="predicted"/>
<dbReference type="STRING" id="1852522.SAMN06295960_2537"/>
<feature type="region of interest" description="Disordered" evidence="1">
    <location>
        <begin position="123"/>
        <end position="143"/>
    </location>
</feature>
<dbReference type="Proteomes" id="UP000193834">
    <property type="component" value="Unassembled WGS sequence"/>
</dbReference>